<dbReference type="GO" id="GO:0016791">
    <property type="term" value="F:phosphatase activity"/>
    <property type="evidence" value="ECO:0007669"/>
    <property type="project" value="TreeGrafter"/>
</dbReference>
<dbReference type="GO" id="GO:0005737">
    <property type="term" value="C:cytoplasm"/>
    <property type="evidence" value="ECO:0007669"/>
    <property type="project" value="TreeGrafter"/>
</dbReference>
<dbReference type="InterPro" id="IPR011152">
    <property type="entry name" value="Pesterase_MJ0912"/>
</dbReference>
<dbReference type="Pfam" id="PF12850">
    <property type="entry name" value="Metallophos_2"/>
    <property type="match status" value="1"/>
</dbReference>
<feature type="domain" description="Calcineurin-like phosphoesterase" evidence="2">
    <location>
        <begin position="1"/>
        <end position="206"/>
    </location>
</feature>
<dbReference type="Proteomes" id="UP000002985">
    <property type="component" value="Unassembled WGS sequence"/>
</dbReference>
<evidence type="ECO:0000259" key="2">
    <source>
        <dbReference type="Pfam" id="PF12850"/>
    </source>
</evidence>
<dbReference type="PIRSF" id="PIRSF000883">
    <property type="entry name" value="Pesterase_MJ0912"/>
    <property type="match status" value="1"/>
</dbReference>
<dbReference type="EMBL" id="BAFH01000002">
    <property type="protein sequence ID" value="GAB61385.1"/>
    <property type="molecule type" value="Genomic_DNA"/>
</dbReference>
<dbReference type="STRING" id="247490.KSU1_B0528"/>
<dbReference type="InterPro" id="IPR029052">
    <property type="entry name" value="Metallo-depent_PP-like"/>
</dbReference>
<comment type="caution">
    <text evidence="3">The sequence shown here is derived from an EMBL/GenBank/DDBJ whole genome shotgun (WGS) entry which is preliminary data.</text>
</comment>
<proteinExistence type="inferred from homology"/>
<organism evidence="3 4">
    <name type="scientific">Candidatus Jettenia caeni</name>
    <dbReference type="NCBI Taxonomy" id="247490"/>
    <lineage>
        <taxon>Bacteria</taxon>
        <taxon>Pseudomonadati</taxon>
        <taxon>Planctomycetota</taxon>
        <taxon>Candidatus Brocadiia</taxon>
        <taxon>Candidatus Brocadiales</taxon>
        <taxon>Candidatus Brocadiaceae</taxon>
        <taxon>Candidatus Jettenia</taxon>
    </lineage>
</organism>
<protein>
    <submittedName>
        <fullName evidence="3">Putative metallophosphoesterase</fullName>
    </submittedName>
</protein>
<dbReference type="OrthoDB" id="9800565at2"/>
<name>I3II40_9BACT</name>
<keyword evidence="4" id="KW-1185">Reference proteome</keyword>
<evidence type="ECO:0000313" key="3">
    <source>
        <dbReference type="EMBL" id="GAB61385.1"/>
    </source>
</evidence>
<dbReference type="PANTHER" id="PTHR42850:SF2">
    <property type="entry name" value="BLL5683 PROTEIN"/>
    <property type="match status" value="1"/>
</dbReference>
<accession>I3II40</accession>
<dbReference type="Gene3D" id="3.60.21.10">
    <property type="match status" value="1"/>
</dbReference>
<dbReference type="eggNOG" id="COG0639">
    <property type="taxonomic scope" value="Bacteria"/>
</dbReference>
<evidence type="ECO:0000256" key="1">
    <source>
        <dbReference type="ARBA" id="ARBA00008950"/>
    </source>
</evidence>
<dbReference type="AlphaFoldDB" id="I3II40"/>
<evidence type="ECO:0000313" key="4">
    <source>
        <dbReference type="Proteomes" id="UP000002985"/>
    </source>
</evidence>
<dbReference type="SUPFAM" id="SSF56300">
    <property type="entry name" value="Metallo-dependent phosphatases"/>
    <property type="match status" value="1"/>
</dbReference>
<dbReference type="InterPro" id="IPR024654">
    <property type="entry name" value="Calcineurin-like_PHP_lpxH"/>
</dbReference>
<dbReference type="InterPro" id="IPR050126">
    <property type="entry name" value="Ap4A_hydrolase"/>
</dbReference>
<dbReference type="PANTHER" id="PTHR42850">
    <property type="entry name" value="METALLOPHOSPHOESTERASE"/>
    <property type="match status" value="1"/>
</dbReference>
<sequence>MIYGIIGDIHSNYDALTAVINELQLEQVDKILCVGDIIGYAAEPVKCIDLLRELNCISVAGNHDYAVVGKFPLGYFHADARAAVLWTAKQLSDEHISFLENLPLIEELEGITLVHGALNHPEFFDYIITGPDAQLNLDILKTPVCFYGHTHVPLGIFLDKGGNMHIDRGNVFDLNGAEKALINVGSVGQPRDWDLRASCAIYYVEEKMVKIKRVKYNINEAVEKIYSAHLPGINALRLREHII</sequence>
<gene>
    <name evidence="3" type="ORF">KSU1_B0528</name>
</gene>
<reference evidence="3 4" key="1">
    <citation type="journal article" date="2012" name="FEBS Lett.">
        <title>Anammox organism KSU-1 expresses a NirK-type copper-containing nitrite reductase instead of a NirS-type with cytochrome cd1.</title>
        <authorList>
            <person name="Hira D."/>
            <person name="Toh H."/>
            <person name="Migita C.T."/>
            <person name="Okubo H."/>
            <person name="Nishiyama T."/>
            <person name="Hattori M."/>
            <person name="Furukawa K."/>
            <person name="Fujii T."/>
        </authorList>
    </citation>
    <scope>NUCLEOTIDE SEQUENCE [LARGE SCALE GENOMIC DNA]</scope>
</reference>
<comment type="similarity">
    <text evidence="1">Belongs to the metallophosphoesterase superfamily. YfcE family.</text>
</comment>